<accession>A0ABZ0SCA9</accession>
<feature type="domain" description="AAA" evidence="9">
    <location>
        <begin position="143"/>
        <end position="264"/>
    </location>
</feature>
<evidence type="ECO:0000256" key="8">
    <source>
        <dbReference type="ARBA" id="ARBA00051245"/>
    </source>
</evidence>
<name>A0ABZ0SCA9_9GAMM</name>
<evidence type="ECO:0000256" key="5">
    <source>
        <dbReference type="ARBA" id="ARBA00022777"/>
    </source>
</evidence>
<evidence type="ECO:0000256" key="3">
    <source>
        <dbReference type="ARBA" id="ARBA00022679"/>
    </source>
</evidence>
<dbReference type="PANTHER" id="PTHR32309:SF13">
    <property type="entry name" value="FERRIC ENTEROBACTIN TRANSPORT PROTEIN FEPE"/>
    <property type="match status" value="1"/>
</dbReference>
<dbReference type="CDD" id="cd05387">
    <property type="entry name" value="BY-kinase"/>
    <property type="match status" value="1"/>
</dbReference>
<comment type="similarity">
    <text evidence="1">Belongs to the CpsD/CapB family.</text>
</comment>
<gene>
    <name evidence="10" type="primary">wzc</name>
    <name evidence="10" type="ORF">Thiowin_02781</name>
</gene>
<dbReference type="InterPro" id="IPR027417">
    <property type="entry name" value="P-loop_NTPase"/>
</dbReference>
<dbReference type="PANTHER" id="PTHR32309">
    <property type="entry name" value="TYROSINE-PROTEIN KINASE"/>
    <property type="match status" value="1"/>
</dbReference>
<dbReference type="Pfam" id="PF13614">
    <property type="entry name" value="AAA_31"/>
    <property type="match status" value="1"/>
</dbReference>
<evidence type="ECO:0000313" key="10">
    <source>
        <dbReference type="EMBL" id="WPL17742.1"/>
    </source>
</evidence>
<keyword evidence="4" id="KW-0547">Nucleotide-binding</keyword>
<dbReference type="Proteomes" id="UP001432180">
    <property type="component" value="Chromosome"/>
</dbReference>
<evidence type="ECO:0000256" key="4">
    <source>
        <dbReference type="ARBA" id="ARBA00022741"/>
    </source>
</evidence>
<evidence type="ECO:0000313" key="11">
    <source>
        <dbReference type="Proteomes" id="UP001432180"/>
    </source>
</evidence>
<keyword evidence="7" id="KW-0829">Tyrosine-protein kinase</keyword>
<protein>
    <recommendedName>
        <fullName evidence="2">non-specific protein-tyrosine kinase</fullName>
        <ecNumber evidence="2">2.7.10.2</ecNumber>
    </recommendedName>
</protein>
<dbReference type="GO" id="GO:0016301">
    <property type="term" value="F:kinase activity"/>
    <property type="evidence" value="ECO:0007669"/>
    <property type="project" value="UniProtKB-KW"/>
</dbReference>
<dbReference type="EMBL" id="CP121472">
    <property type="protein sequence ID" value="WPL17742.1"/>
    <property type="molecule type" value="Genomic_DNA"/>
</dbReference>
<proteinExistence type="inferred from homology"/>
<dbReference type="InterPro" id="IPR005702">
    <property type="entry name" value="Wzc-like_C"/>
</dbReference>
<keyword evidence="3 10" id="KW-0808">Transferase</keyword>
<evidence type="ECO:0000256" key="1">
    <source>
        <dbReference type="ARBA" id="ARBA00007316"/>
    </source>
</evidence>
<dbReference type="NCBIfam" id="TIGR03018">
    <property type="entry name" value="pepcterm_TyrKin"/>
    <property type="match status" value="1"/>
</dbReference>
<dbReference type="InterPro" id="IPR050445">
    <property type="entry name" value="Bact_polysacc_biosynth/exp"/>
</dbReference>
<dbReference type="InterPro" id="IPR025669">
    <property type="entry name" value="AAA_dom"/>
</dbReference>
<evidence type="ECO:0000256" key="6">
    <source>
        <dbReference type="ARBA" id="ARBA00022840"/>
    </source>
</evidence>
<keyword evidence="5 10" id="KW-0418">Kinase</keyword>
<dbReference type="RefSeq" id="WP_328983548.1">
    <property type="nucleotide sequence ID" value="NZ_CP121472.1"/>
</dbReference>
<dbReference type="EC" id="2.7.10.2" evidence="2"/>
<dbReference type="Gene3D" id="3.40.50.300">
    <property type="entry name" value="P-loop containing nucleotide triphosphate hydrolases"/>
    <property type="match status" value="1"/>
</dbReference>
<organism evidence="10 11">
    <name type="scientific">Thiorhodovibrio winogradskyi</name>
    <dbReference type="NCBI Taxonomy" id="77007"/>
    <lineage>
        <taxon>Bacteria</taxon>
        <taxon>Pseudomonadati</taxon>
        <taxon>Pseudomonadota</taxon>
        <taxon>Gammaproteobacteria</taxon>
        <taxon>Chromatiales</taxon>
        <taxon>Chromatiaceae</taxon>
        <taxon>Thiorhodovibrio</taxon>
    </lineage>
</organism>
<evidence type="ECO:0000256" key="7">
    <source>
        <dbReference type="ARBA" id="ARBA00023137"/>
    </source>
</evidence>
<evidence type="ECO:0000256" key="2">
    <source>
        <dbReference type="ARBA" id="ARBA00011903"/>
    </source>
</evidence>
<comment type="catalytic activity">
    <reaction evidence="8">
        <text>L-tyrosyl-[protein] + ATP = O-phospho-L-tyrosyl-[protein] + ADP + H(+)</text>
        <dbReference type="Rhea" id="RHEA:10596"/>
        <dbReference type="Rhea" id="RHEA-COMP:10136"/>
        <dbReference type="Rhea" id="RHEA-COMP:20101"/>
        <dbReference type="ChEBI" id="CHEBI:15378"/>
        <dbReference type="ChEBI" id="CHEBI:30616"/>
        <dbReference type="ChEBI" id="CHEBI:46858"/>
        <dbReference type="ChEBI" id="CHEBI:61978"/>
        <dbReference type="ChEBI" id="CHEBI:456216"/>
        <dbReference type="EC" id="2.7.10.2"/>
    </reaction>
</comment>
<keyword evidence="6" id="KW-0067">ATP-binding</keyword>
<keyword evidence="11" id="KW-1185">Reference proteome</keyword>
<dbReference type="SUPFAM" id="SSF52540">
    <property type="entry name" value="P-loop containing nucleoside triphosphate hydrolases"/>
    <property type="match status" value="1"/>
</dbReference>
<evidence type="ECO:0000259" key="9">
    <source>
        <dbReference type="Pfam" id="PF13614"/>
    </source>
</evidence>
<reference evidence="10 11" key="1">
    <citation type="journal article" date="2023" name="Microorganisms">
        <title>Thiorhodovibrio frisius and Trv. litoralis spp. nov., Two Novel Members from a Clade of Fastidious Purple Sulfur Bacteria That Exhibit Unique Red-Shifted Light-Harvesting Capabilities.</title>
        <authorList>
            <person name="Methner A."/>
            <person name="Kuzyk S.B."/>
            <person name="Petersen J."/>
            <person name="Bauer S."/>
            <person name="Brinkmann H."/>
            <person name="Sichau K."/>
            <person name="Wanner G."/>
            <person name="Wolf J."/>
            <person name="Neumann-Schaal M."/>
            <person name="Henke P."/>
            <person name="Tank M."/>
            <person name="Sproer C."/>
            <person name="Bunk B."/>
            <person name="Overmann J."/>
        </authorList>
    </citation>
    <scope>NUCLEOTIDE SEQUENCE [LARGE SCALE GENOMIC DNA]</scope>
    <source>
        <strain evidence="10 11">DSM 6702</strain>
    </source>
</reference>
<sequence length="341" mass="37072">MSTIEKSLAKIAAQKQKQSELTPFSQGMAVSPSVAETQAVSHIKEGPFNALLSMETAQSSRGTTPLQPVEIASKQATGEDIHFFPWEKLRPDGILTPDSKRSQLAEEYRLIKRPLLMNVDKKGADIVDNANLIMVTSSLPREGKTFTAINLAMSIAMEQDRTVLLVDGDVAKPTAAKRLGIENRAGLIDLLDGSDTKISDVMVKTELQNFRVLPAGRHHDRSTELLASDQMARFMSEFSKRYPDRVVIFDSPPLLLASETAVLSHGMGQIVMVVAAERTTHHAVADGLARLGSDKIIGLILNQYRPSLGNRSGAGYGYGYGYGYGPASDAESISESRERAT</sequence>